<dbReference type="PANTHER" id="PTHR46050:SF3">
    <property type="entry name" value="TPR REPEAT-CONTAINING THIOREDOXIN TTL1"/>
    <property type="match status" value="1"/>
</dbReference>
<dbReference type="InterPro" id="IPR011990">
    <property type="entry name" value="TPR-like_helical_dom_sf"/>
</dbReference>
<comment type="caution">
    <text evidence="2">The sequence shown here is derived from an EMBL/GenBank/DDBJ whole genome shotgun (WGS) entry which is preliminary data.</text>
</comment>
<evidence type="ECO:0000256" key="1">
    <source>
        <dbReference type="SAM" id="MobiDB-lite"/>
    </source>
</evidence>
<dbReference type="SUPFAM" id="SSF48452">
    <property type="entry name" value="TPR-like"/>
    <property type="match status" value="2"/>
</dbReference>
<dbReference type="EMBL" id="JACEIK010000075">
    <property type="protein sequence ID" value="MCD7448890.1"/>
    <property type="molecule type" value="Genomic_DNA"/>
</dbReference>
<evidence type="ECO:0000313" key="3">
    <source>
        <dbReference type="Proteomes" id="UP000823775"/>
    </source>
</evidence>
<organism evidence="2 3">
    <name type="scientific">Datura stramonium</name>
    <name type="common">Jimsonweed</name>
    <name type="synonym">Common thornapple</name>
    <dbReference type="NCBI Taxonomy" id="4076"/>
    <lineage>
        <taxon>Eukaryota</taxon>
        <taxon>Viridiplantae</taxon>
        <taxon>Streptophyta</taxon>
        <taxon>Embryophyta</taxon>
        <taxon>Tracheophyta</taxon>
        <taxon>Spermatophyta</taxon>
        <taxon>Magnoliopsida</taxon>
        <taxon>eudicotyledons</taxon>
        <taxon>Gunneridae</taxon>
        <taxon>Pentapetalae</taxon>
        <taxon>asterids</taxon>
        <taxon>lamiids</taxon>
        <taxon>Solanales</taxon>
        <taxon>Solanaceae</taxon>
        <taxon>Solanoideae</taxon>
        <taxon>Datureae</taxon>
        <taxon>Datura</taxon>
    </lineage>
</organism>
<reference evidence="2 3" key="1">
    <citation type="journal article" date="2021" name="BMC Genomics">
        <title>Datura genome reveals duplications of psychoactive alkaloid biosynthetic genes and high mutation rate following tissue culture.</title>
        <authorList>
            <person name="Rajewski A."/>
            <person name="Carter-House D."/>
            <person name="Stajich J."/>
            <person name="Litt A."/>
        </authorList>
    </citation>
    <scope>NUCLEOTIDE SEQUENCE [LARGE SCALE GENOMIC DNA]</scope>
    <source>
        <strain evidence="2">AR-01</strain>
    </source>
</reference>
<dbReference type="Proteomes" id="UP000823775">
    <property type="component" value="Unassembled WGS sequence"/>
</dbReference>
<name>A0ABS8RQ79_DATST</name>
<feature type="region of interest" description="Disordered" evidence="1">
    <location>
        <begin position="14"/>
        <end position="48"/>
    </location>
</feature>
<proteinExistence type="predicted"/>
<dbReference type="PANTHER" id="PTHR46050">
    <property type="entry name" value="TPR REPEAT-CONTAINING THIOREDOXIN"/>
    <property type="match status" value="1"/>
</dbReference>
<keyword evidence="3" id="KW-1185">Reference proteome</keyword>
<dbReference type="InterPro" id="IPR044534">
    <property type="entry name" value="TTL1-4"/>
</dbReference>
<protein>
    <submittedName>
        <fullName evidence="2">Uncharacterized protein</fullName>
    </submittedName>
</protein>
<dbReference type="Pfam" id="PF14559">
    <property type="entry name" value="TPR_19"/>
    <property type="match status" value="1"/>
</dbReference>
<accession>A0ABS8RQ79</accession>
<dbReference type="InterPro" id="IPR019734">
    <property type="entry name" value="TPR_rpt"/>
</dbReference>
<sequence length="435" mass="46938">MCLIRLLESPIRATPVSSGSTRELASARGLKPGHGRSDSGTSHPLIYSGGSSVTSPAVNALPTGNICPSGSGTGNYGHGSIMRGGASPKSGGVSGAVDVVVLVQSVSSERINEALNLYDKAIAISPGNAALHCNRAAALIGLKRLGEAVRECEEAIRLDPSYVRAHQRLGSLLLRAYGFVCLDVSGHWFFDLFTMFVPLFIGLCWTIFDSLVMVTKPDQPELLKLQAVEKHISKCAGARRLGDWTSTLKEAEAATVPGAVASPQLFACRAEAYLKLHQLEDAELCLSKVGKHEPSALTSYWICCQYIEIEEVKPQYERADHEYLQFSTAIEQLAGISLNSGKNLDDCNQSSYQQNYTKALLRRAASNAKLEDGPEAVEITRFCGELPYDNGVDVEESPAIATAENVRSRCYLDLQEWQPHEGDNLPKSRGVGVLG</sequence>
<evidence type="ECO:0000313" key="2">
    <source>
        <dbReference type="EMBL" id="MCD7448890.1"/>
    </source>
</evidence>
<gene>
    <name evidence="2" type="ORF">HAX54_046984</name>
</gene>
<dbReference type="Gene3D" id="1.25.40.10">
    <property type="entry name" value="Tetratricopeptide repeat domain"/>
    <property type="match status" value="2"/>
</dbReference>
<dbReference type="SMART" id="SM00028">
    <property type="entry name" value="TPR"/>
    <property type="match status" value="2"/>
</dbReference>